<organism evidence="1 2">
    <name type="scientific">Clostridium neuense</name>
    <dbReference type="NCBI Taxonomy" id="1728934"/>
    <lineage>
        <taxon>Bacteria</taxon>
        <taxon>Bacillati</taxon>
        <taxon>Bacillota</taxon>
        <taxon>Clostridia</taxon>
        <taxon>Eubacteriales</taxon>
        <taxon>Clostridiaceae</taxon>
        <taxon>Clostridium</taxon>
    </lineage>
</organism>
<dbReference type="NCBIfam" id="TIGR02906">
    <property type="entry name" value="spore_CotS"/>
    <property type="match status" value="1"/>
</dbReference>
<gene>
    <name evidence="1" type="ORF">ACJDT4_05180</name>
</gene>
<sequence>MVDYRSTEFVEILKSKEYRMINKVISKYEFIVKDIKKVRSAYRIETNSGAFCLKRMKHGSKKAYNGSYLTTELKKNNFYNIAGYIKTKDNKLFVRHKGYVFYVTEWINGDECNMNDIKETINCAKLLANFHSACKNIDKSKLYVRSNTKNLVIFFTHCVNDMSNYKKLISIKRLRNEFDEEYEKLIDKYCDIGSLSLKLLNESSYLNFLKNYEKKQTICHNSFYYQNIIKKDDKYYIIDLDSIIVDFEISDLGKMIRRLMFKKEYNWDFDKAKLIMEAYMSINKLTIEELQIMLSIIIFPHKFWKLGKKRYVKCKNWTEKKYIKRLNKIIDAGKFQDNFIEKYIDYLKKYNYN</sequence>
<dbReference type="InterPro" id="IPR047175">
    <property type="entry name" value="CotS-like"/>
</dbReference>
<keyword evidence="1" id="KW-0946">Virion</keyword>
<protein>
    <submittedName>
        <fullName evidence="1">CotS family spore coat protein</fullName>
    </submittedName>
</protein>
<dbReference type="Gene3D" id="3.90.1200.10">
    <property type="match status" value="1"/>
</dbReference>
<accession>A0ABW8TC71</accession>
<dbReference type="PANTHER" id="PTHR39179">
    <property type="entry name" value="SPORE COAT PROTEIN I"/>
    <property type="match status" value="1"/>
</dbReference>
<reference evidence="1 2" key="1">
    <citation type="submission" date="2024-11" db="EMBL/GenBank/DDBJ databases">
        <authorList>
            <person name="Heng Y.C."/>
            <person name="Lim A.C.H."/>
            <person name="Lee J.K.Y."/>
            <person name="Kittelmann S."/>
        </authorList>
    </citation>
    <scope>NUCLEOTIDE SEQUENCE [LARGE SCALE GENOMIC DNA]</scope>
    <source>
        <strain evidence="1 2">WILCCON 0114</strain>
    </source>
</reference>
<dbReference type="Gene3D" id="3.30.200.20">
    <property type="entry name" value="Phosphorylase Kinase, domain 1"/>
    <property type="match status" value="1"/>
</dbReference>
<comment type="caution">
    <text evidence="1">The sequence shown here is derived from an EMBL/GenBank/DDBJ whole genome shotgun (WGS) entry which is preliminary data.</text>
</comment>
<name>A0ABW8TC71_9CLOT</name>
<dbReference type="Proteomes" id="UP001623592">
    <property type="component" value="Unassembled WGS sequence"/>
</dbReference>
<evidence type="ECO:0000313" key="1">
    <source>
        <dbReference type="EMBL" id="MFL0249806.1"/>
    </source>
</evidence>
<evidence type="ECO:0000313" key="2">
    <source>
        <dbReference type="Proteomes" id="UP001623592"/>
    </source>
</evidence>
<dbReference type="EMBL" id="JBJIAA010000004">
    <property type="protein sequence ID" value="MFL0249806.1"/>
    <property type="molecule type" value="Genomic_DNA"/>
</dbReference>
<proteinExistence type="predicted"/>
<dbReference type="InterPro" id="IPR014255">
    <property type="entry name" value="Spore_coat_CotS"/>
</dbReference>
<keyword evidence="1" id="KW-0167">Capsid protein</keyword>
<dbReference type="PANTHER" id="PTHR39179:SF1">
    <property type="entry name" value="SPORE COAT PROTEIN I"/>
    <property type="match status" value="1"/>
</dbReference>
<dbReference type="SUPFAM" id="SSF56112">
    <property type="entry name" value="Protein kinase-like (PK-like)"/>
    <property type="match status" value="1"/>
</dbReference>
<keyword evidence="2" id="KW-1185">Reference proteome</keyword>
<dbReference type="InterPro" id="IPR011009">
    <property type="entry name" value="Kinase-like_dom_sf"/>
</dbReference>
<dbReference type="RefSeq" id="WP_406786478.1">
    <property type="nucleotide sequence ID" value="NZ_JBJIAA010000004.1"/>
</dbReference>